<feature type="non-terminal residue" evidence="2">
    <location>
        <position position="1"/>
    </location>
</feature>
<dbReference type="EMBL" id="BTSY01000005">
    <property type="protein sequence ID" value="GMT28367.1"/>
    <property type="molecule type" value="Genomic_DNA"/>
</dbReference>
<reference evidence="2" key="1">
    <citation type="submission" date="2023-10" db="EMBL/GenBank/DDBJ databases">
        <title>Genome assembly of Pristionchus species.</title>
        <authorList>
            <person name="Yoshida K."/>
            <person name="Sommer R.J."/>
        </authorList>
    </citation>
    <scope>NUCLEOTIDE SEQUENCE</scope>
    <source>
        <strain evidence="2">RS5133</strain>
    </source>
</reference>
<feature type="transmembrane region" description="Helical" evidence="1">
    <location>
        <begin position="126"/>
        <end position="149"/>
    </location>
</feature>
<evidence type="ECO:0000313" key="2">
    <source>
        <dbReference type="EMBL" id="GMT28367.1"/>
    </source>
</evidence>
<feature type="transmembrane region" description="Helical" evidence="1">
    <location>
        <begin position="91"/>
        <end position="114"/>
    </location>
</feature>
<dbReference type="AlphaFoldDB" id="A0AAV5WBJ6"/>
<feature type="transmembrane region" description="Helical" evidence="1">
    <location>
        <begin position="57"/>
        <end position="79"/>
    </location>
</feature>
<keyword evidence="1" id="KW-1133">Transmembrane helix</keyword>
<evidence type="ECO:0000256" key="1">
    <source>
        <dbReference type="SAM" id="Phobius"/>
    </source>
</evidence>
<organism evidence="2 3">
    <name type="scientific">Pristionchus fissidentatus</name>
    <dbReference type="NCBI Taxonomy" id="1538716"/>
    <lineage>
        <taxon>Eukaryota</taxon>
        <taxon>Metazoa</taxon>
        <taxon>Ecdysozoa</taxon>
        <taxon>Nematoda</taxon>
        <taxon>Chromadorea</taxon>
        <taxon>Rhabditida</taxon>
        <taxon>Rhabditina</taxon>
        <taxon>Diplogasteromorpha</taxon>
        <taxon>Diplogasteroidea</taxon>
        <taxon>Neodiplogasteridae</taxon>
        <taxon>Pristionchus</taxon>
    </lineage>
</organism>
<proteinExistence type="predicted"/>
<keyword evidence="1" id="KW-0472">Membrane</keyword>
<keyword evidence="1" id="KW-0812">Transmembrane</keyword>
<keyword evidence="3" id="KW-1185">Reference proteome</keyword>
<feature type="transmembrane region" description="Helical" evidence="1">
    <location>
        <begin position="175"/>
        <end position="198"/>
    </location>
</feature>
<sequence length="214" mass="24055">YSNRGHLFLSSFNPLSILLSSITMEEKDRSASSQSIEEDPFSDLSPTCCELVSPRGAVTVTTILQTILLSSFVGVFFWMKSDGFFHPNSPLSFIIIIISFVYFICILSSVIGSISQSEYPLVLSTYLLQTFILFTDLIAASVVFCMAIGNRSEWLDSLPPMLVKEDRFERFLGPFWMYLSAISLHITVAANMCFLQSINQYIGVLRREPIDIAQ</sequence>
<evidence type="ECO:0008006" key="4">
    <source>
        <dbReference type="Google" id="ProtNLM"/>
    </source>
</evidence>
<gene>
    <name evidence="2" type="ORF">PFISCL1PPCAC_19664</name>
</gene>
<accession>A0AAV5WBJ6</accession>
<name>A0AAV5WBJ6_9BILA</name>
<protein>
    <recommendedName>
        <fullName evidence="4">G protein-coupled receptor</fullName>
    </recommendedName>
</protein>
<dbReference type="Proteomes" id="UP001432322">
    <property type="component" value="Unassembled WGS sequence"/>
</dbReference>
<evidence type="ECO:0000313" key="3">
    <source>
        <dbReference type="Proteomes" id="UP001432322"/>
    </source>
</evidence>
<comment type="caution">
    <text evidence="2">The sequence shown here is derived from an EMBL/GenBank/DDBJ whole genome shotgun (WGS) entry which is preliminary data.</text>
</comment>